<protein>
    <submittedName>
        <fullName evidence="1">Uncharacterized protein</fullName>
    </submittedName>
</protein>
<name>A0A438DFZ1_VITVI</name>
<comment type="caution">
    <text evidence="1">The sequence shown here is derived from an EMBL/GenBank/DDBJ whole genome shotgun (WGS) entry which is preliminary data.</text>
</comment>
<organism evidence="1 2">
    <name type="scientific">Vitis vinifera</name>
    <name type="common">Grape</name>
    <dbReference type="NCBI Taxonomy" id="29760"/>
    <lineage>
        <taxon>Eukaryota</taxon>
        <taxon>Viridiplantae</taxon>
        <taxon>Streptophyta</taxon>
        <taxon>Embryophyta</taxon>
        <taxon>Tracheophyta</taxon>
        <taxon>Spermatophyta</taxon>
        <taxon>Magnoliopsida</taxon>
        <taxon>eudicotyledons</taxon>
        <taxon>Gunneridae</taxon>
        <taxon>Pentapetalae</taxon>
        <taxon>rosids</taxon>
        <taxon>Vitales</taxon>
        <taxon>Vitaceae</taxon>
        <taxon>Viteae</taxon>
        <taxon>Vitis</taxon>
    </lineage>
</organism>
<evidence type="ECO:0000313" key="1">
    <source>
        <dbReference type="EMBL" id="RVW34316.1"/>
    </source>
</evidence>
<dbReference type="AlphaFoldDB" id="A0A438DFZ1"/>
<sequence length="190" mass="20290">MGEVAGFGERAAEFLAEKKNRGEGLQLAGSQSTSLKGNCSGLVLSEGQRFSEGRQSLNGKNNFKFIVAGFGERAAEFLAEKKNRGEGLQLAGSQSTSLKGNCSGMTISLIFGFCFDAHSSLRPATSPSFPFLSLPSFFLFPSFLFHITTATTASDPRLLPPFTCGYWCRQSLPVRGDSSSGLLEVVAVVI</sequence>
<accession>A0A438DFZ1</accession>
<proteinExistence type="predicted"/>
<reference evidence="1 2" key="1">
    <citation type="journal article" date="2018" name="PLoS Genet.">
        <title>Population sequencing reveals clonal diversity and ancestral inbreeding in the grapevine cultivar Chardonnay.</title>
        <authorList>
            <person name="Roach M.J."/>
            <person name="Johnson D.L."/>
            <person name="Bohlmann J."/>
            <person name="van Vuuren H.J."/>
            <person name="Jones S.J."/>
            <person name="Pretorius I.S."/>
            <person name="Schmidt S.A."/>
            <person name="Borneman A.R."/>
        </authorList>
    </citation>
    <scope>NUCLEOTIDE SEQUENCE [LARGE SCALE GENOMIC DNA]</scope>
    <source>
        <strain evidence="2">cv. Chardonnay</strain>
        <tissue evidence="1">Leaf</tissue>
    </source>
</reference>
<dbReference type="Proteomes" id="UP000288805">
    <property type="component" value="Unassembled WGS sequence"/>
</dbReference>
<dbReference type="EMBL" id="QGNW01001645">
    <property type="protein sequence ID" value="RVW34316.1"/>
    <property type="molecule type" value="Genomic_DNA"/>
</dbReference>
<evidence type="ECO:0000313" key="2">
    <source>
        <dbReference type="Proteomes" id="UP000288805"/>
    </source>
</evidence>
<gene>
    <name evidence="1" type="ORF">CK203_097840</name>
</gene>